<dbReference type="InterPro" id="IPR000863">
    <property type="entry name" value="Sulfotransferase_dom"/>
</dbReference>
<sequence length="214" mass="24935">MVSSIPLVFHSFFTPSSNQVTIEKTPAYVITPNAREQMKEHFPNIKLIVLVRDPIVRILSAYAQRITKSPVSLENFYNIEGSDAISENKYPVVVSTYYKHLAPWFDTFNRSQILVLNGDDLISKPLAVMQRVEEFLKIPKLYTDDNFYKNETSGFFCYKGFDENEQVHCLGGSKGRPHETLPADEEKKLYKYFRPHNEKLFSLIQQRFEWPQKS</sequence>
<dbReference type="Gene3D" id="3.40.50.300">
    <property type="entry name" value="P-loop containing nucleotide triphosphate hydrolases"/>
    <property type="match status" value="1"/>
</dbReference>
<dbReference type="InterPro" id="IPR027417">
    <property type="entry name" value="P-loop_NTPase"/>
</dbReference>
<dbReference type="SUPFAM" id="SSF52540">
    <property type="entry name" value="P-loop containing nucleoside triphosphate hydrolases"/>
    <property type="match status" value="1"/>
</dbReference>
<organism evidence="4 5">
    <name type="scientific">Aplysia californica</name>
    <name type="common">California sea hare</name>
    <dbReference type="NCBI Taxonomy" id="6500"/>
    <lineage>
        <taxon>Eukaryota</taxon>
        <taxon>Metazoa</taxon>
        <taxon>Spiralia</taxon>
        <taxon>Lophotrochozoa</taxon>
        <taxon>Mollusca</taxon>
        <taxon>Gastropoda</taxon>
        <taxon>Heterobranchia</taxon>
        <taxon>Euthyneura</taxon>
        <taxon>Tectipleura</taxon>
        <taxon>Aplysiida</taxon>
        <taxon>Aplysioidea</taxon>
        <taxon>Aplysiidae</taxon>
        <taxon>Aplysia</taxon>
    </lineage>
</organism>
<protein>
    <submittedName>
        <fullName evidence="5">Heparan sulfate glucosamine 3-O-sulfotransferase 3B1-like</fullName>
    </submittedName>
</protein>
<dbReference type="InterPro" id="IPR037359">
    <property type="entry name" value="NST/OST"/>
</dbReference>
<evidence type="ECO:0000256" key="1">
    <source>
        <dbReference type="ARBA" id="ARBA00022679"/>
    </source>
</evidence>
<proteinExistence type="predicted"/>
<name>A0ABM0ZX96_APLCA</name>
<dbReference type="PANTHER" id="PTHR10605:SF72">
    <property type="entry name" value="HEPARAN SULFATE 3-O SULFOTRANSFERASE-B, ISOFORM A"/>
    <property type="match status" value="1"/>
</dbReference>
<dbReference type="PANTHER" id="PTHR10605">
    <property type="entry name" value="HEPARAN SULFATE SULFOTRANSFERASE"/>
    <property type="match status" value="1"/>
</dbReference>
<feature type="domain" description="Sulfotransferase" evidence="3">
    <location>
        <begin position="42"/>
        <end position="194"/>
    </location>
</feature>
<accession>A0ABM0ZX96</accession>
<keyword evidence="1" id="KW-0808">Transferase</keyword>
<evidence type="ECO:0000259" key="3">
    <source>
        <dbReference type="Pfam" id="PF00685"/>
    </source>
</evidence>
<reference evidence="5" key="1">
    <citation type="submission" date="2025-08" db="UniProtKB">
        <authorList>
            <consortium name="RefSeq"/>
        </authorList>
    </citation>
    <scope>IDENTIFICATION</scope>
</reference>
<keyword evidence="4" id="KW-1185">Reference proteome</keyword>
<evidence type="ECO:0000313" key="4">
    <source>
        <dbReference type="Proteomes" id="UP000694888"/>
    </source>
</evidence>
<keyword evidence="2" id="KW-0325">Glycoprotein</keyword>
<dbReference type="Pfam" id="PF00685">
    <property type="entry name" value="Sulfotransfer_1"/>
    <property type="match status" value="1"/>
</dbReference>
<evidence type="ECO:0000313" key="5">
    <source>
        <dbReference type="RefSeq" id="XP_012936394.1"/>
    </source>
</evidence>
<dbReference type="GeneID" id="101850470"/>
<evidence type="ECO:0000256" key="2">
    <source>
        <dbReference type="ARBA" id="ARBA00023180"/>
    </source>
</evidence>
<dbReference type="Proteomes" id="UP000694888">
    <property type="component" value="Unplaced"/>
</dbReference>
<dbReference type="RefSeq" id="XP_012936394.1">
    <property type="nucleotide sequence ID" value="XM_013080940.2"/>
</dbReference>
<gene>
    <name evidence="5" type="primary">LOC101850470</name>
</gene>